<dbReference type="AlphaFoldDB" id="A0AAD4NBS1"/>
<feature type="domain" description="Peptidase A1" evidence="3">
    <location>
        <begin position="461"/>
        <end position="785"/>
    </location>
</feature>
<dbReference type="Proteomes" id="UP001201812">
    <property type="component" value="Unassembled WGS sequence"/>
</dbReference>
<dbReference type="InterPro" id="IPR034164">
    <property type="entry name" value="Pepsin-like_dom"/>
</dbReference>
<dbReference type="Gene3D" id="2.60.40.1960">
    <property type="match status" value="1"/>
</dbReference>
<dbReference type="InterPro" id="IPR021109">
    <property type="entry name" value="Peptidase_aspartic_dom_sf"/>
</dbReference>
<accession>A0AAD4NBS1</accession>
<dbReference type="Pfam" id="PF00026">
    <property type="entry name" value="Asp"/>
    <property type="match status" value="2"/>
</dbReference>
<proteinExistence type="inferred from homology"/>
<dbReference type="InterPro" id="IPR033121">
    <property type="entry name" value="PEPTIDASE_A1"/>
</dbReference>
<dbReference type="GO" id="GO:0004190">
    <property type="term" value="F:aspartic-type endopeptidase activity"/>
    <property type="evidence" value="ECO:0007669"/>
    <property type="project" value="InterPro"/>
</dbReference>
<keyword evidence="5" id="KW-1185">Reference proteome</keyword>
<evidence type="ECO:0000313" key="5">
    <source>
        <dbReference type="Proteomes" id="UP001201812"/>
    </source>
</evidence>
<reference evidence="4" key="1">
    <citation type="submission" date="2022-01" db="EMBL/GenBank/DDBJ databases">
        <title>Genome Sequence Resource for Two Populations of Ditylenchus destructor, the Migratory Endoparasitic Phytonematode.</title>
        <authorList>
            <person name="Zhang H."/>
            <person name="Lin R."/>
            <person name="Xie B."/>
        </authorList>
    </citation>
    <scope>NUCLEOTIDE SEQUENCE</scope>
    <source>
        <strain evidence="4">BazhouSP</strain>
    </source>
</reference>
<protein>
    <submittedName>
        <fullName evidence="4">Eukaryotic aspartyl protease domain-containing protein</fullName>
    </submittedName>
</protein>
<feature type="region of interest" description="Disordered" evidence="2">
    <location>
        <begin position="814"/>
        <end position="1033"/>
    </location>
</feature>
<dbReference type="GO" id="GO:0006508">
    <property type="term" value="P:proteolysis"/>
    <property type="evidence" value="ECO:0007669"/>
    <property type="project" value="UniProtKB-KW"/>
</dbReference>
<sequence length="1225" mass="135512">MENATSAWEMPKPEEGNFDVKCITETVLPLDDNYISIRALVDENEKGKSGFGFVSILFDRATQVLRNCNVENPSVFITFDAESIAGRRYAFNKAIFQWSFNADINPLAEMFHVVVSSENRSKPFSTTSVNLNRLPKKELRIHRDSIELDDKVSILRTPECNFIPNFEDIILHQLFIQFYVPQHVVDCHIELDFQNGYVLTSEKFDNNATLNWQQVEIVGDVSQSQIVQTRQILVDLWISTELKLLKTDLREQPKDAKRSSKNLPQFLNDIIHMGGIHINTTYTLLDHPDWNTGGVKVNGVLGLGFGYHPDGKPVVEQLLNSLDASMYTLYNNRSKHGNGNAQVLLGDLDRFNCQPNWVWTKTIGRRNIHLLSMKLTINKEIIHVNINRNVTFLPVFGKIFAPTSVKYLFTNASKAVYNKSMDMFVVDCDTTRARNVVLTLNGGAKVVLTGRDYVRYGYSALGANISVGSPPQTMFVEFDMFMSTDLSVISSNANLSSVSAELPPKHTFNSNDSTTYNDLGYIFSKDDSTGTLGSDFLQLGELKTQLSFGVIEDLGSWYRYQHFDGTLGLATHRSANGISNVLTQIAGHLDHPIVSLWSNKTQETNQGVTQITLGAEDVTNCENNFAYVPQVSFQLPGESQQINGFYLHSVTANVSEDIFINRTVQSTIYLVDFYVDIFAPTAVFNIFLEASGAIYNSTSDEYEVDCENVASLPNVTFYIGANGSNELVLSPAQYIDFNPLYNSCYLYVADAGLYYDDYPYILLGQQFLNKYCLAYNIKEKWVGFADSIPLLPSEIATTTIELSTIEITITLTESTTTETNTDSTTTLETTTESTTTSTESSTESSTPTSELTSTSVETTTTSSTITETLSTSTGTEATTVPSTESTTTTSESTTTESTPQPTSTSTESTTTEFTTSESTSATTESSTESTTLSSVITTLSDSTSTSTETTTTEATTTETPSTESTTTEPITTSSTTAEQSMSTITENTTTEPSTLSTSVSTTAESTTTEITTSTPENFTSTTEVTTTSSAVTTAHTGDPIRRYGFRKSGKSWIWPGHRLPVAPPFWAYGTNRFVSARQDDWYRFQPTLVTLSGDMASGNPENPGFGQVTDYPSRLRSGPHTGDPIRRYGFRKSGKSWIWPGHRLPVAPPFWAYGTNRFVSARQDDWYRFQPTLVTLSGDMASGNPENPGFGQVTDYPSRLRSGRMVPIASSRRDKTIGTGFSPHW</sequence>
<dbReference type="EMBL" id="JAKKPZ010000002">
    <property type="protein sequence ID" value="KAI1726039.1"/>
    <property type="molecule type" value="Genomic_DNA"/>
</dbReference>
<evidence type="ECO:0000313" key="4">
    <source>
        <dbReference type="EMBL" id="KAI1726039.1"/>
    </source>
</evidence>
<keyword evidence="4" id="KW-0645">Protease</keyword>
<comment type="similarity">
    <text evidence="1">Belongs to the peptidase A1 family.</text>
</comment>
<keyword evidence="4" id="KW-0378">Hydrolase</keyword>
<dbReference type="InterPro" id="IPR001461">
    <property type="entry name" value="Aspartic_peptidase_A1"/>
</dbReference>
<evidence type="ECO:0000256" key="2">
    <source>
        <dbReference type="SAM" id="MobiDB-lite"/>
    </source>
</evidence>
<gene>
    <name evidence="4" type="ORF">DdX_02732</name>
</gene>
<dbReference type="PROSITE" id="PS51767">
    <property type="entry name" value="PEPTIDASE_A1"/>
    <property type="match status" value="1"/>
</dbReference>
<dbReference type="CDD" id="cd05471">
    <property type="entry name" value="pepsin_like"/>
    <property type="match status" value="1"/>
</dbReference>
<dbReference type="PANTHER" id="PTHR47966">
    <property type="entry name" value="BETA-SITE APP-CLEAVING ENZYME, ISOFORM A-RELATED"/>
    <property type="match status" value="1"/>
</dbReference>
<dbReference type="SUPFAM" id="SSF50630">
    <property type="entry name" value="Acid proteases"/>
    <property type="match status" value="2"/>
</dbReference>
<evidence type="ECO:0000256" key="1">
    <source>
        <dbReference type="ARBA" id="ARBA00007447"/>
    </source>
</evidence>
<dbReference type="Gene3D" id="2.40.70.10">
    <property type="entry name" value="Acid Proteases"/>
    <property type="match status" value="4"/>
</dbReference>
<evidence type="ECO:0000259" key="3">
    <source>
        <dbReference type="PROSITE" id="PS51767"/>
    </source>
</evidence>
<organism evidence="4 5">
    <name type="scientific">Ditylenchus destructor</name>
    <dbReference type="NCBI Taxonomy" id="166010"/>
    <lineage>
        <taxon>Eukaryota</taxon>
        <taxon>Metazoa</taxon>
        <taxon>Ecdysozoa</taxon>
        <taxon>Nematoda</taxon>
        <taxon>Chromadorea</taxon>
        <taxon>Rhabditida</taxon>
        <taxon>Tylenchina</taxon>
        <taxon>Tylenchomorpha</taxon>
        <taxon>Sphaerularioidea</taxon>
        <taxon>Anguinidae</taxon>
        <taxon>Anguininae</taxon>
        <taxon>Ditylenchus</taxon>
    </lineage>
</organism>
<dbReference type="PANTHER" id="PTHR47966:SF8">
    <property type="entry name" value="ASPARTIC PROTEASE 1-RELATED"/>
    <property type="match status" value="1"/>
</dbReference>
<comment type="caution">
    <text evidence="4">The sequence shown here is derived from an EMBL/GenBank/DDBJ whole genome shotgun (WGS) entry which is preliminary data.</text>
</comment>
<name>A0AAD4NBS1_9BILA</name>